<dbReference type="GO" id="GO:0016746">
    <property type="term" value="F:acyltransferase activity"/>
    <property type="evidence" value="ECO:0007669"/>
    <property type="project" value="InterPro"/>
</dbReference>
<feature type="domain" description="2-oxoacid dehydrogenase acyltransferase catalytic" evidence="1">
    <location>
        <begin position="178"/>
        <end position="256"/>
    </location>
</feature>
<evidence type="ECO:0000313" key="2">
    <source>
        <dbReference type="EMBL" id="PNY79558.1"/>
    </source>
</evidence>
<dbReference type="SUPFAM" id="SSF52777">
    <property type="entry name" value="CoA-dependent acyltransferases"/>
    <property type="match status" value="1"/>
</dbReference>
<dbReference type="EMBL" id="PPPD01000003">
    <property type="protein sequence ID" value="PNY79558.1"/>
    <property type="molecule type" value="Genomic_DNA"/>
</dbReference>
<comment type="caution">
    <text evidence="2">The sequence shown here is derived from an EMBL/GenBank/DDBJ whole genome shotgun (WGS) entry which is preliminary data.</text>
</comment>
<dbReference type="InterPro" id="IPR023213">
    <property type="entry name" value="CAT-like_dom_sf"/>
</dbReference>
<accession>A0A2K3USQ9</accession>
<evidence type="ECO:0000313" key="3">
    <source>
        <dbReference type="Proteomes" id="UP000236379"/>
    </source>
</evidence>
<proteinExistence type="predicted"/>
<keyword evidence="3" id="KW-1185">Reference proteome</keyword>
<dbReference type="Gene3D" id="3.30.559.10">
    <property type="entry name" value="Chloramphenicol acetyltransferase-like domain"/>
    <property type="match status" value="1"/>
</dbReference>
<organism evidence="2 3">
    <name type="scientific">Deinococcus koreensis</name>
    <dbReference type="NCBI Taxonomy" id="2054903"/>
    <lineage>
        <taxon>Bacteria</taxon>
        <taxon>Thermotogati</taxon>
        <taxon>Deinococcota</taxon>
        <taxon>Deinococci</taxon>
        <taxon>Deinococcales</taxon>
        <taxon>Deinococcaceae</taxon>
        <taxon>Deinococcus</taxon>
    </lineage>
</organism>
<dbReference type="InterPro" id="IPR001078">
    <property type="entry name" value="2-oxoacid_DH_actylTfrase"/>
</dbReference>
<sequence>MSRPAPATFHVLPFPRSRRLVVDAADFAQRRHTVRGLIEVDMTLALRRLRPPGGERLSLTAFVAYALARAVEADRRLQAYLDWRGRLVVFDDVDIGVIVEVSVEGRSFPLAHVLRGVNRRTVRSVHDELRAVQARPSSSPSLRRARWAGLFLRLPGVLRRGLYRWLSRQPQRWKASFGTVGLTSLGMFGAGAGWALALPVYPLTVTVGGLSLRPAVLGGRVVPRELLNLTLDFDHDLVDGAPAARFVRRLRALLEGATGLDEADGAVPQKEEFI</sequence>
<gene>
    <name evidence="2" type="ORF">CVO96_19225</name>
</gene>
<evidence type="ECO:0000259" key="1">
    <source>
        <dbReference type="Pfam" id="PF00198"/>
    </source>
</evidence>
<reference evidence="2 3" key="1">
    <citation type="submission" date="2018-01" db="EMBL/GenBank/DDBJ databases">
        <title>Deinococcus koreensis sp. nov., a radiation-resistant bacterium isolated from river water.</title>
        <authorList>
            <person name="Choi A."/>
        </authorList>
    </citation>
    <scope>NUCLEOTIDE SEQUENCE [LARGE SCALE GENOMIC DNA]</scope>
    <source>
        <strain evidence="2 3">SJW1-2</strain>
    </source>
</reference>
<dbReference type="Proteomes" id="UP000236379">
    <property type="component" value="Unassembled WGS sequence"/>
</dbReference>
<dbReference type="OrthoDB" id="9805770at2"/>
<dbReference type="RefSeq" id="WP_103314072.1">
    <property type="nucleotide sequence ID" value="NZ_PPPD01000003.1"/>
</dbReference>
<name>A0A2K3USQ9_9DEIO</name>
<dbReference type="AlphaFoldDB" id="A0A2K3USQ9"/>
<protein>
    <submittedName>
        <fullName evidence="2">Dehydrogenase</fullName>
    </submittedName>
</protein>
<dbReference type="Pfam" id="PF00198">
    <property type="entry name" value="2-oxoacid_dh"/>
    <property type="match status" value="1"/>
</dbReference>